<protein>
    <submittedName>
        <fullName evidence="1">Uncharacterized protein</fullName>
    </submittedName>
</protein>
<evidence type="ECO:0000313" key="2">
    <source>
        <dbReference type="Proteomes" id="UP001164746"/>
    </source>
</evidence>
<reference evidence="1" key="1">
    <citation type="submission" date="2022-11" db="EMBL/GenBank/DDBJ databases">
        <title>Centuries of genome instability and evolution in soft-shell clam transmissible cancer (bioRxiv).</title>
        <authorList>
            <person name="Hart S.F.M."/>
            <person name="Yonemitsu M.A."/>
            <person name="Giersch R.M."/>
            <person name="Beal B.F."/>
            <person name="Arriagada G."/>
            <person name="Davis B.W."/>
            <person name="Ostrander E.A."/>
            <person name="Goff S.P."/>
            <person name="Metzger M.J."/>
        </authorList>
    </citation>
    <scope>NUCLEOTIDE SEQUENCE</scope>
    <source>
        <strain evidence="1">MELC-2E11</strain>
        <tissue evidence="1">Siphon/mantle</tissue>
    </source>
</reference>
<organism evidence="1 2">
    <name type="scientific">Mya arenaria</name>
    <name type="common">Soft-shell clam</name>
    <dbReference type="NCBI Taxonomy" id="6604"/>
    <lineage>
        <taxon>Eukaryota</taxon>
        <taxon>Metazoa</taxon>
        <taxon>Spiralia</taxon>
        <taxon>Lophotrochozoa</taxon>
        <taxon>Mollusca</taxon>
        <taxon>Bivalvia</taxon>
        <taxon>Autobranchia</taxon>
        <taxon>Heteroconchia</taxon>
        <taxon>Euheterodonta</taxon>
        <taxon>Imparidentia</taxon>
        <taxon>Neoheterodontei</taxon>
        <taxon>Myida</taxon>
        <taxon>Myoidea</taxon>
        <taxon>Myidae</taxon>
        <taxon>Mya</taxon>
    </lineage>
</organism>
<name>A0ABY7DSV6_MYAAR</name>
<dbReference type="EMBL" id="CP111014">
    <property type="protein sequence ID" value="WAR00495.1"/>
    <property type="molecule type" value="Genomic_DNA"/>
</dbReference>
<dbReference type="Proteomes" id="UP001164746">
    <property type="component" value="Chromosome 3"/>
</dbReference>
<evidence type="ECO:0000313" key="1">
    <source>
        <dbReference type="EMBL" id="WAR00495.1"/>
    </source>
</evidence>
<keyword evidence="2" id="KW-1185">Reference proteome</keyword>
<accession>A0ABY7DSV6</accession>
<sequence>MMIKLDLDIKISFVLQYRKFFNLTHILFQDFISNFVKANAFFQMYMIIFLHEDQRKDILLYLSLFYQ</sequence>
<gene>
    <name evidence="1" type="ORF">MAR_024867</name>
</gene>
<proteinExistence type="predicted"/>